<keyword evidence="4" id="KW-1185">Reference proteome</keyword>
<dbReference type="InterPro" id="IPR006626">
    <property type="entry name" value="PbH1"/>
</dbReference>
<sequence>MERNGLAIRSAQHVEIEGNEIDDVKQNGISISNTNFCSINNNRISNCSLSAVQAINGSFVKVEKNVIENAGKHAFMAFAGGTIQAKNNEIDNIQEAMVKLLFKGGGDFIDNKVSNCLNQNDCHTTKSYFFKGNGNFQAVSNDQERIDDSVTFDNSVTEESRLCLKCNKNERSSFLVSCGHKVLCKECAGKAVKEKDECPLCGFSIESSVTGINCSDETGICGICYENKANCLLIPCGHIGACSSCLKKWFKNNKMCPFCRKDRSKFVEIFDF</sequence>
<dbReference type="PROSITE" id="PS50089">
    <property type="entry name" value="ZF_RING_2"/>
    <property type="match status" value="2"/>
</dbReference>
<comment type="caution">
    <text evidence="3">The sequence shown here is derived from an EMBL/GenBank/DDBJ whole genome shotgun (WGS) entry which is preliminary data.</text>
</comment>
<dbReference type="InterPro" id="IPR001841">
    <property type="entry name" value="Znf_RING"/>
</dbReference>
<keyword evidence="1" id="KW-0479">Metal-binding</keyword>
<feature type="domain" description="RING-type" evidence="2">
    <location>
        <begin position="221"/>
        <end position="260"/>
    </location>
</feature>
<protein>
    <recommendedName>
        <fullName evidence="2">RING-type domain-containing protein</fullName>
    </recommendedName>
</protein>
<accession>A0ABR2HEK4</accession>
<name>A0ABR2HEK4_9EUKA</name>
<dbReference type="InterPro" id="IPR013083">
    <property type="entry name" value="Znf_RING/FYVE/PHD"/>
</dbReference>
<dbReference type="SUPFAM" id="SSF57850">
    <property type="entry name" value="RING/U-box"/>
    <property type="match status" value="2"/>
</dbReference>
<dbReference type="Pfam" id="PF13920">
    <property type="entry name" value="zf-C3HC4_3"/>
    <property type="match status" value="2"/>
</dbReference>
<dbReference type="EMBL" id="JAPFFF010000033">
    <property type="protein sequence ID" value="KAK8844343.1"/>
    <property type="molecule type" value="Genomic_DNA"/>
</dbReference>
<dbReference type="Gene3D" id="3.30.40.10">
    <property type="entry name" value="Zinc/RING finger domain, C3HC4 (zinc finger)"/>
    <property type="match status" value="2"/>
</dbReference>
<evidence type="ECO:0000259" key="2">
    <source>
        <dbReference type="PROSITE" id="PS50089"/>
    </source>
</evidence>
<proteinExistence type="predicted"/>
<dbReference type="InterPro" id="IPR047126">
    <property type="entry name" value="RNF141-like"/>
</dbReference>
<dbReference type="SMART" id="SM00184">
    <property type="entry name" value="RING"/>
    <property type="match status" value="2"/>
</dbReference>
<dbReference type="InterPro" id="IPR012334">
    <property type="entry name" value="Pectin_lyas_fold"/>
</dbReference>
<dbReference type="Proteomes" id="UP001470230">
    <property type="component" value="Unassembled WGS sequence"/>
</dbReference>
<dbReference type="Pfam" id="PF13229">
    <property type="entry name" value="Beta_helix"/>
    <property type="match status" value="1"/>
</dbReference>
<dbReference type="SUPFAM" id="SSF51126">
    <property type="entry name" value="Pectin lyase-like"/>
    <property type="match status" value="1"/>
</dbReference>
<evidence type="ECO:0000313" key="3">
    <source>
        <dbReference type="EMBL" id="KAK8844343.1"/>
    </source>
</evidence>
<feature type="domain" description="RING-type" evidence="2">
    <location>
        <begin position="163"/>
        <end position="201"/>
    </location>
</feature>
<dbReference type="InterPro" id="IPR011050">
    <property type="entry name" value="Pectin_lyase_fold/virulence"/>
</dbReference>
<organism evidence="3 4">
    <name type="scientific">Tritrichomonas musculus</name>
    <dbReference type="NCBI Taxonomy" id="1915356"/>
    <lineage>
        <taxon>Eukaryota</taxon>
        <taxon>Metamonada</taxon>
        <taxon>Parabasalia</taxon>
        <taxon>Tritrichomonadida</taxon>
        <taxon>Tritrichomonadidae</taxon>
        <taxon>Tritrichomonas</taxon>
    </lineage>
</organism>
<gene>
    <name evidence="3" type="ORF">M9Y10_024557</name>
</gene>
<evidence type="ECO:0000313" key="4">
    <source>
        <dbReference type="Proteomes" id="UP001470230"/>
    </source>
</evidence>
<dbReference type="SMART" id="SM00710">
    <property type="entry name" value="PbH1"/>
    <property type="match status" value="3"/>
</dbReference>
<dbReference type="InterPro" id="IPR039448">
    <property type="entry name" value="Beta_helix"/>
</dbReference>
<evidence type="ECO:0000256" key="1">
    <source>
        <dbReference type="PROSITE-ProRule" id="PRU00175"/>
    </source>
</evidence>
<keyword evidence="1" id="KW-0862">Zinc</keyword>
<dbReference type="Gene3D" id="2.160.20.10">
    <property type="entry name" value="Single-stranded right-handed beta-helix, Pectin lyase-like"/>
    <property type="match status" value="1"/>
</dbReference>
<dbReference type="PANTHER" id="PTHR12109">
    <property type="entry name" value="RING FINGER PROTEIN 141-RELATED"/>
    <property type="match status" value="1"/>
</dbReference>
<keyword evidence="1" id="KW-0863">Zinc-finger</keyword>
<reference evidence="3 4" key="1">
    <citation type="submission" date="2024-04" db="EMBL/GenBank/DDBJ databases">
        <title>Tritrichomonas musculus Genome.</title>
        <authorList>
            <person name="Alves-Ferreira E."/>
            <person name="Grigg M."/>
            <person name="Lorenzi H."/>
            <person name="Galac M."/>
        </authorList>
    </citation>
    <scope>NUCLEOTIDE SEQUENCE [LARGE SCALE GENOMIC DNA]</scope>
    <source>
        <strain evidence="3 4">EAF2021</strain>
    </source>
</reference>